<dbReference type="Gene3D" id="1.10.443.10">
    <property type="entry name" value="Intergrase catalytic core"/>
    <property type="match status" value="1"/>
</dbReference>
<evidence type="ECO:0000256" key="4">
    <source>
        <dbReference type="PROSITE-ProRule" id="PRU01248"/>
    </source>
</evidence>
<evidence type="ECO:0000256" key="3">
    <source>
        <dbReference type="ARBA" id="ARBA00023172"/>
    </source>
</evidence>
<dbReference type="SUPFAM" id="SSF56349">
    <property type="entry name" value="DNA breaking-rejoining enzymes"/>
    <property type="match status" value="1"/>
</dbReference>
<evidence type="ECO:0000256" key="2">
    <source>
        <dbReference type="ARBA" id="ARBA00023125"/>
    </source>
</evidence>
<dbReference type="InterPro" id="IPR010998">
    <property type="entry name" value="Integrase_recombinase_N"/>
</dbReference>
<evidence type="ECO:0000259" key="6">
    <source>
        <dbReference type="PROSITE" id="PS51900"/>
    </source>
</evidence>
<dbReference type="PROSITE" id="PS51898">
    <property type="entry name" value="TYR_RECOMBINASE"/>
    <property type="match status" value="1"/>
</dbReference>
<evidence type="ECO:0000259" key="5">
    <source>
        <dbReference type="PROSITE" id="PS51898"/>
    </source>
</evidence>
<dbReference type="Gene3D" id="1.10.150.130">
    <property type="match status" value="1"/>
</dbReference>
<dbReference type="RefSeq" id="WP_203914022.1">
    <property type="nucleotide sequence ID" value="NZ_BONY01000090.1"/>
</dbReference>
<dbReference type="InterPro" id="IPR013762">
    <property type="entry name" value="Integrase-like_cat_sf"/>
</dbReference>
<dbReference type="InterPro" id="IPR050090">
    <property type="entry name" value="Tyrosine_recombinase_XerCD"/>
</dbReference>
<proteinExistence type="predicted"/>
<dbReference type="GO" id="GO:0003677">
    <property type="term" value="F:DNA binding"/>
    <property type="evidence" value="ECO:0007669"/>
    <property type="project" value="UniProtKB-UniRule"/>
</dbReference>
<dbReference type="InterPro" id="IPR011010">
    <property type="entry name" value="DNA_brk_join_enz"/>
</dbReference>
<keyword evidence="1" id="KW-0229">DNA integration</keyword>
<dbReference type="CDD" id="cd01189">
    <property type="entry name" value="INT_ICEBs1_C_like"/>
    <property type="match status" value="1"/>
</dbReference>
<dbReference type="Proteomes" id="UP000612899">
    <property type="component" value="Unassembled WGS sequence"/>
</dbReference>
<evidence type="ECO:0000313" key="7">
    <source>
        <dbReference type="EMBL" id="GIH10307.1"/>
    </source>
</evidence>
<feature type="domain" description="Tyr recombinase" evidence="5">
    <location>
        <begin position="204"/>
        <end position="401"/>
    </location>
</feature>
<dbReference type="GO" id="GO:0006310">
    <property type="term" value="P:DNA recombination"/>
    <property type="evidence" value="ECO:0007669"/>
    <property type="project" value="UniProtKB-KW"/>
</dbReference>
<gene>
    <name evidence="7" type="ORF">Rhe02_83740</name>
</gene>
<dbReference type="EMBL" id="BONY01000090">
    <property type="protein sequence ID" value="GIH10307.1"/>
    <property type="molecule type" value="Genomic_DNA"/>
</dbReference>
<reference evidence="7" key="1">
    <citation type="submission" date="2021-01" db="EMBL/GenBank/DDBJ databases">
        <title>Whole genome shotgun sequence of Rhizocola hellebori NBRC 109834.</title>
        <authorList>
            <person name="Komaki H."/>
            <person name="Tamura T."/>
        </authorList>
    </citation>
    <scope>NUCLEOTIDE SEQUENCE</scope>
    <source>
        <strain evidence="7">NBRC 109834</strain>
    </source>
</reference>
<dbReference type="PANTHER" id="PTHR30349:SF91">
    <property type="entry name" value="INTA PROTEIN"/>
    <property type="match status" value="1"/>
</dbReference>
<sequence length="408" mass="46523">MSNEPQRSKRRNGEGSIYQRKSDGRWVGAVYLPTATGAVKRKVVYGATWDYVHQELTRLIAQAHRGIPIPDRSCRVSEYLEYWLSVYASQRRETTARGYEGIVRLHLVPGLGSKRLDKLSVQDVNLFLTRCRQKCMCCTSKLDAQRPPAKRCCLVGKCCQRKASVRQVQYIHAVLRNALGHAMREELVSRNVASLVRVAAPRYKIGKGLKVEQVRTVLAAVDGHRLQPLYLAAATMGLRRGELLGMRWSDLDLDIGTFTPAQTVQRVNGHLRLQETKSEDSDSVLPIPEVTWLALLEHRDRQDKEREAAGDDWQEHDLVFPSEVGTPMEPRNLNRHWERLRERLGMQDVRLHDLRHTMVSLLLELGVPPHIVQALARHADVEITLKIYAHTNLDAMRQAARRLDDHLG</sequence>
<dbReference type="InterPro" id="IPR044068">
    <property type="entry name" value="CB"/>
</dbReference>
<dbReference type="InterPro" id="IPR002104">
    <property type="entry name" value="Integrase_catalytic"/>
</dbReference>
<dbReference type="PANTHER" id="PTHR30349">
    <property type="entry name" value="PHAGE INTEGRASE-RELATED"/>
    <property type="match status" value="1"/>
</dbReference>
<keyword evidence="3" id="KW-0233">DNA recombination</keyword>
<keyword evidence="8" id="KW-1185">Reference proteome</keyword>
<dbReference type="GO" id="GO:0015074">
    <property type="term" value="P:DNA integration"/>
    <property type="evidence" value="ECO:0007669"/>
    <property type="project" value="UniProtKB-KW"/>
</dbReference>
<comment type="caution">
    <text evidence="7">The sequence shown here is derived from an EMBL/GenBank/DDBJ whole genome shotgun (WGS) entry which is preliminary data.</text>
</comment>
<evidence type="ECO:0000313" key="8">
    <source>
        <dbReference type="Proteomes" id="UP000612899"/>
    </source>
</evidence>
<name>A0A8J3QHU4_9ACTN</name>
<organism evidence="7 8">
    <name type="scientific">Rhizocola hellebori</name>
    <dbReference type="NCBI Taxonomy" id="1392758"/>
    <lineage>
        <taxon>Bacteria</taxon>
        <taxon>Bacillati</taxon>
        <taxon>Actinomycetota</taxon>
        <taxon>Actinomycetes</taxon>
        <taxon>Micromonosporales</taxon>
        <taxon>Micromonosporaceae</taxon>
        <taxon>Rhizocola</taxon>
    </lineage>
</organism>
<evidence type="ECO:0000256" key="1">
    <source>
        <dbReference type="ARBA" id="ARBA00022908"/>
    </source>
</evidence>
<dbReference type="AlphaFoldDB" id="A0A8J3QHU4"/>
<feature type="domain" description="Core-binding (CB)" evidence="6">
    <location>
        <begin position="74"/>
        <end position="183"/>
    </location>
</feature>
<keyword evidence="2 4" id="KW-0238">DNA-binding</keyword>
<dbReference type="Pfam" id="PF00589">
    <property type="entry name" value="Phage_integrase"/>
    <property type="match status" value="1"/>
</dbReference>
<dbReference type="PROSITE" id="PS51900">
    <property type="entry name" value="CB"/>
    <property type="match status" value="1"/>
</dbReference>
<dbReference type="Pfam" id="PF14659">
    <property type="entry name" value="Phage_int_SAM_3"/>
    <property type="match status" value="1"/>
</dbReference>
<dbReference type="InterPro" id="IPR004107">
    <property type="entry name" value="Integrase_SAM-like_N"/>
</dbReference>
<protein>
    <submittedName>
        <fullName evidence="7">Site-specific integrase</fullName>
    </submittedName>
</protein>
<accession>A0A8J3QHU4</accession>